<evidence type="ECO:0000313" key="3">
    <source>
        <dbReference type="EMBL" id="HIS35107.1"/>
    </source>
</evidence>
<gene>
    <name evidence="3" type="ORF">IAC10_00550</name>
</gene>
<keyword evidence="1" id="KW-0175">Coiled coil</keyword>
<feature type="compositionally biased region" description="Basic and acidic residues" evidence="2">
    <location>
        <begin position="1"/>
        <end position="11"/>
    </location>
</feature>
<dbReference type="EMBL" id="DVIU01000014">
    <property type="protein sequence ID" value="HIS35107.1"/>
    <property type="molecule type" value="Genomic_DNA"/>
</dbReference>
<feature type="coiled-coil region" evidence="1">
    <location>
        <begin position="1167"/>
        <end position="1194"/>
    </location>
</feature>
<reference evidence="3" key="2">
    <citation type="journal article" date="2021" name="PeerJ">
        <title>Extensive microbial diversity within the chicken gut microbiome revealed by metagenomics and culture.</title>
        <authorList>
            <person name="Gilroy R."/>
            <person name="Ravi A."/>
            <person name="Getino M."/>
            <person name="Pursley I."/>
            <person name="Horton D.L."/>
            <person name="Alikhan N.F."/>
            <person name="Baker D."/>
            <person name="Gharbi K."/>
            <person name="Hall N."/>
            <person name="Watson M."/>
            <person name="Adriaenssens E.M."/>
            <person name="Foster-Nyarko E."/>
            <person name="Jarju S."/>
            <person name="Secka A."/>
            <person name="Antonio M."/>
            <person name="Oren A."/>
            <person name="Chaudhuri R.R."/>
            <person name="La Ragione R."/>
            <person name="Hildebrand F."/>
            <person name="Pallen M.J."/>
        </authorList>
    </citation>
    <scope>NUCLEOTIDE SEQUENCE</scope>
    <source>
        <strain evidence="3">6276</strain>
    </source>
</reference>
<name>A0A9D1EXF6_9BACT</name>
<evidence type="ECO:0000256" key="1">
    <source>
        <dbReference type="SAM" id="Coils"/>
    </source>
</evidence>
<proteinExistence type="predicted"/>
<dbReference type="Gene3D" id="1.10.287.510">
    <property type="entry name" value="Helix hairpin bin"/>
    <property type="match status" value="1"/>
</dbReference>
<reference evidence="3" key="1">
    <citation type="submission" date="2020-10" db="EMBL/GenBank/DDBJ databases">
        <authorList>
            <person name="Gilroy R."/>
        </authorList>
    </citation>
    <scope>NUCLEOTIDE SEQUENCE</scope>
    <source>
        <strain evidence="3">6276</strain>
    </source>
</reference>
<accession>A0A9D1EXF6</accession>
<feature type="non-terminal residue" evidence="3">
    <location>
        <position position="1"/>
    </location>
</feature>
<evidence type="ECO:0000313" key="4">
    <source>
        <dbReference type="Proteomes" id="UP000823928"/>
    </source>
</evidence>
<sequence length="1465" mass="164651">YEYAKETKTYTDMDGNTIGGNEPPAADRADKISAFLTDYYAVSPESAKNDLASIITKQKLDLKISQDENGKLTIDFGELYKTDAQKNRALNTLLKVSVQEQDNKLTKLLGGKSYESYLESYQNDYKNALGKENADELAKAMRDDQMTVVDKYSGLASMGGMAVMCVGGILTLTPAAPLGMGMVATGGKVAMAGMAAKNILGFTEELSRDEVSDERMTLLKKNLAMDIGGLIIGGTAGRQGMKYASQILQNGGNKALAVLAEKGTDFTLSAAGDLAMIGALNYDEGLAETLKNNGIGIVVSTITGLKASKELFKGEFEPQLKPVFAAETSNYPHRTEAGGGAKGSYSKTLLNHSPATVSEGMAPETRSLDKQNRGPVLEGGVRADELEEVAPFAQRLENPPHVGDYIDVPETKFILKEFRNNLAALKDKNGKSYFDSDYTIKKLAERFGKENLSEISANIDEIRTKFGDEFTANIITVVAGNNKLKPDKTFSLIKNITNEFNNTPENCDAIESWIWYADSNSTEAAQILLAMPKRENSMDDPWTNVDDLLTTAANFDDEKSIVALKRAVSLKSDTGANMYNVKDIDTIKQTKDLLASKIYTDEEIKDLKYVVIGLLKNTGDLEDISKVLVSPESKDIQAQVKNILKNEKGMNKVAHIRQLQPQVYEKVTEMKMSASDVKDKQLKSLIKRNIKKINDPQKRIEFIQQMKTWLPNLSEVKDKYILGKIHGETAKIVEWLNTKGITVDSSDYSKLRTYIDIDKEFHGEETYSYGNATEYLSYMEKEYPDDAQVFKDLIANYQTMSEKEFEEYFNTHSIPSISMLDIKNYIKDKKIQTLKNYMRENQEGDPTYSKKTKDNIKRLYKEKYLTLLPKATRERCEKIYDSFGVKMFLANENDTASLDFIYNELMEWQKASKGKAVLPPTLDLSVIKQGYIDKVFKSGGYHETYSHNISLDGRYLSDIKYALRHEIAHANDSKITQKDGIITVYNKDGSTEDINIDEIIVHKMVQATDDNGNPVFNLDGTPFMVKAKADDGTFDPDLDKCKYVEEFENAGIPYRHIPYAYTNKAEFLAVAAEGDYSKYSKEFKELLVKLGLPDWMFKMNEKNSVGINANIYTNEKFSNKYTLEENRKISAHSEDFYNWVVRNKDDIETDYRNCFGFLAGTTLQHRVKDLNGLNEKIYREIDRLDEKIADLSDIDKFNAEKLKKGDEPLTQEAADILIEKYNAEKQSLINDYDTVRNTIQDAYGARLVMDDTSPAAISKVHRSLLNAVDSGEIKLLEINNYQGEGGVPYFSSAQIKQLQAHCRRQGYEMRVISDVNAPKGKENLYSKNYNSPKAVKSSGYTTCQINIQHKNGVISEFQIRGKHINKLAESEHIFYDISQKKDLSKGNPAIKQLTDPLVKVVEEMNAKGNEHIKEAYSKYLTVCYKYARMQELGIPIAKPSLPPGVDPMLDIDNIIRIHSEMEALK</sequence>
<feature type="region of interest" description="Disordered" evidence="2">
    <location>
        <begin position="1"/>
        <end position="25"/>
    </location>
</feature>
<dbReference type="Proteomes" id="UP000823928">
    <property type="component" value="Unassembled WGS sequence"/>
</dbReference>
<protein>
    <submittedName>
        <fullName evidence="3">Uncharacterized protein</fullName>
    </submittedName>
</protein>
<organism evidence="3 4">
    <name type="scientific">Candidatus Scatousia excrementigallinarum</name>
    <dbReference type="NCBI Taxonomy" id="2840935"/>
    <lineage>
        <taxon>Bacteria</taxon>
        <taxon>Candidatus Scatousia</taxon>
    </lineage>
</organism>
<comment type="caution">
    <text evidence="3">The sequence shown here is derived from an EMBL/GenBank/DDBJ whole genome shotgun (WGS) entry which is preliminary data.</text>
</comment>
<evidence type="ECO:0000256" key="2">
    <source>
        <dbReference type="SAM" id="MobiDB-lite"/>
    </source>
</evidence>